<gene>
    <name evidence="4" type="ORF">Fokcrypt_00692</name>
</gene>
<dbReference type="InterPro" id="IPR000307">
    <property type="entry name" value="Ribosomal_bS16"/>
</dbReference>
<dbReference type="SUPFAM" id="SSF54565">
    <property type="entry name" value="Ribosomal protein S16"/>
    <property type="match status" value="1"/>
</dbReference>
<dbReference type="Gene3D" id="3.30.1320.10">
    <property type="match status" value="1"/>
</dbReference>
<dbReference type="Pfam" id="PF00886">
    <property type="entry name" value="Ribosomal_S16"/>
    <property type="match status" value="1"/>
</dbReference>
<protein>
    <recommendedName>
        <fullName evidence="3">30S ribosomal protein S16</fullName>
    </recommendedName>
</protein>
<dbReference type="Proteomes" id="UP001325140">
    <property type="component" value="Chromosome"/>
</dbReference>
<reference evidence="4" key="1">
    <citation type="submission" date="2022-10" db="EMBL/GenBank/DDBJ databases">
        <title>Host association and intracellularity evolved multiple times independently in the Rickettsiales.</title>
        <authorList>
            <person name="Castelli M."/>
            <person name="Nardi T."/>
            <person name="Gammuto L."/>
            <person name="Bellinzona G."/>
            <person name="Sabaneyeva E."/>
            <person name="Potekhin A."/>
            <person name="Serra V."/>
            <person name="Petroni G."/>
            <person name="Sassera D."/>
        </authorList>
    </citation>
    <scope>NUCLEOTIDE SEQUENCE [LARGE SCALE GENOMIC DNA]</scope>
    <source>
        <strain evidence="4">US_Bl 11III1</strain>
    </source>
</reference>
<keyword evidence="2" id="KW-0687">Ribonucleoprotein</keyword>
<evidence type="ECO:0000313" key="4">
    <source>
        <dbReference type="EMBL" id="WPX98152.1"/>
    </source>
</evidence>
<accession>A0ABZ0UR59</accession>
<organism evidence="4 5">
    <name type="scientific">Candidatus Fokinia crypta</name>
    <dbReference type="NCBI Taxonomy" id="1920990"/>
    <lineage>
        <taxon>Bacteria</taxon>
        <taxon>Pseudomonadati</taxon>
        <taxon>Pseudomonadota</taxon>
        <taxon>Alphaproteobacteria</taxon>
        <taxon>Rickettsiales</taxon>
        <taxon>Candidatus Midichloriaceae</taxon>
        <taxon>Candidatus Fokinia</taxon>
    </lineage>
</organism>
<dbReference type="EMBL" id="CP110343">
    <property type="protein sequence ID" value="WPX98152.1"/>
    <property type="molecule type" value="Genomic_DNA"/>
</dbReference>
<keyword evidence="1 4" id="KW-0689">Ribosomal protein</keyword>
<dbReference type="RefSeq" id="WP_323722124.1">
    <property type="nucleotide sequence ID" value="NZ_CP110343.1"/>
</dbReference>
<evidence type="ECO:0000256" key="1">
    <source>
        <dbReference type="ARBA" id="ARBA00022980"/>
    </source>
</evidence>
<keyword evidence="5" id="KW-1185">Reference proteome</keyword>
<dbReference type="PANTHER" id="PTHR12919">
    <property type="entry name" value="30S RIBOSOMAL PROTEIN S16"/>
    <property type="match status" value="1"/>
</dbReference>
<dbReference type="PANTHER" id="PTHR12919:SF20">
    <property type="entry name" value="SMALL RIBOSOMAL SUBUNIT PROTEIN BS16M"/>
    <property type="match status" value="1"/>
</dbReference>
<evidence type="ECO:0000313" key="5">
    <source>
        <dbReference type="Proteomes" id="UP001325140"/>
    </source>
</evidence>
<dbReference type="GO" id="GO:0005840">
    <property type="term" value="C:ribosome"/>
    <property type="evidence" value="ECO:0007669"/>
    <property type="project" value="UniProtKB-KW"/>
</dbReference>
<evidence type="ECO:0000256" key="3">
    <source>
        <dbReference type="ARBA" id="ARBA00035310"/>
    </source>
</evidence>
<proteinExistence type="predicted"/>
<evidence type="ECO:0000256" key="2">
    <source>
        <dbReference type="ARBA" id="ARBA00023274"/>
    </source>
</evidence>
<dbReference type="InterPro" id="IPR023803">
    <property type="entry name" value="Ribosomal_bS16_dom_sf"/>
</dbReference>
<dbReference type="NCBIfam" id="TIGR00002">
    <property type="entry name" value="S16"/>
    <property type="match status" value="1"/>
</dbReference>
<sequence>MSLKIRLARTRGKPFRIVAADIRAPRDGKFKHNLGYYNPVLDCDASEKFKIDIEKAKFLISQGAQVSKRVAKLISLCTEKNIIKR</sequence>
<name>A0ABZ0UR59_9RICK</name>